<feature type="non-terminal residue" evidence="2">
    <location>
        <position position="92"/>
    </location>
</feature>
<accession>A0ABD4JKG9</accession>
<evidence type="ECO:0000313" key="3">
    <source>
        <dbReference type="Proteomes" id="UP001318760"/>
    </source>
</evidence>
<dbReference type="Proteomes" id="UP001318760">
    <property type="component" value="Unassembled WGS sequence"/>
</dbReference>
<organism evidence="2 3">
    <name type="scientific">Campylobacter californiensis</name>
    <dbReference type="NCBI Taxonomy" id="1032243"/>
    <lineage>
        <taxon>Bacteria</taxon>
        <taxon>Pseudomonadati</taxon>
        <taxon>Campylobacterota</taxon>
        <taxon>Epsilonproteobacteria</taxon>
        <taxon>Campylobacterales</taxon>
        <taxon>Campylobacteraceae</taxon>
        <taxon>Campylobacter</taxon>
    </lineage>
</organism>
<feature type="signal peptide" evidence="1">
    <location>
        <begin position="1"/>
        <end position="22"/>
    </location>
</feature>
<dbReference type="EMBL" id="JADBHS010000035">
    <property type="protein sequence ID" value="MBE2987271.1"/>
    <property type="molecule type" value="Genomic_DNA"/>
</dbReference>
<feature type="chain" id="PRO_5044767469" evidence="1">
    <location>
        <begin position="23"/>
        <end position="92"/>
    </location>
</feature>
<keyword evidence="2" id="KW-0378">Hydrolase</keyword>
<dbReference type="GO" id="GO:0016787">
    <property type="term" value="F:hydrolase activity"/>
    <property type="evidence" value="ECO:0007669"/>
    <property type="project" value="UniProtKB-KW"/>
</dbReference>
<sequence>MKSYLKCLMLFVVMMPCLSLNAQTLSINHKDTEVIDVKIEKSEIEMISNLVYAQPPIYGYKNKALEMDIIKPVSKELLPTVVFVPGGGFVSS</sequence>
<dbReference type="AlphaFoldDB" id="A0ABD4JKG9"/>
<keyword evidence="1" id="KW-0732">Signal</keyword>
<reference evidence="2 3" key="1">
    <citation type="submission" date="2020-10" db="EMBL/GenBank/DDBJ databases">
        <title>Campylobacter californiensis sp. nov. isolated from cattle and feral swine in California.</title>
        <authorList>
            <person name="Miller W.G."/>
        </authorList>
    </citation>
    <scope>NUCLEOTIDE SEQUENCE [LARGE SCALE GENOMIC DNA]</scope>
    <source>
        <strain evidence="2 3">RM12919</strain>
    </source>
</reference>
<name>A0ABD4JKG9_9BACT</name>
<comment type="caution">
    <text evidence="2">The sequence shown here is derived from an EMBL/GenBank/DDBJ whole genome shotgun (WGS) entry which is preliminary data.</text>
</comment>
<gene>
    <name evidence="2" type="ORF">CCAL12919_09155</name>
</gene>
<proteinExistence type="predicted"/>
<evidence type="ECO:0000313" key="2">
    <source>
        <dbReference type="EMBL" id="MBE2987271.1"/>
    </source>
</evidence>
<protein>
    <submittedName>
        <fullName evidence="2">Alpha/beta hydrolase</fullName>
    </submittedName>
</protein>
<evidence type="ECO:0000256" key="1">
    <source>
        <dbReference type="SAM" id="SignalP"/>
    </source>
</evidence>